<keyword evidence="1" id="KW-0472">Membrane</keyword>
<dbReference type="Proteomes" id="UP001150259">
    <property type="component" value="Unassembled WGS sequence"/>
</dbReference>
<dbReference type="Pfam" id="PF13787">
    <property type="entry name" value="HXXEE"/>
    <property type="match status" value="1"/>
</dbReference>
<dbReference type="RefSeq" id="WP_272462381.1">
    <property type="nucleotide sequence ID" value="NZ_JAPFQL010000043.1"/>
</dbReference>
<keyword evidence="1" id="KW-1133">Transmembrane helix</keyword>
<protein>
    <submittedName>
        <fullName evidence="2">HXXEE domain-containing protein</fullName>
    </submittedName>
</protein>
<keyword evidence="3" id="KW-1185">Reference proteome</keyword>
<name>A0ABT5GHY8_9MICO</name>
<keyword evidence="1" id="KW-0812">Transmembrane</keyword>
<evidence type="ECO:0000313" key="2">
    <source>
        <dbReference type="EMBL" id="MDC5697807.1"/>
    </source>
</evidence>
<comment type="caution">
    <text evidence="2">The sequence shown here is derived from an EMBL/GenBank/DDBJ whole genome shotgun (WGS) entry which is preliminary data.</text>
</comment>
<reference evidence="2 3" key="1">
    <citation type="submission" date="2022-11" db="EMBL/GenBank/DDBJ databases">
        <title>Anaerobic phenanthrene biodegradation by a DNRA strain PheN6.</title>
        <authorList>
            <person name="Zhang Z."/>
        </authorList>
    </citation>
    <scope>NUCLEOTIDE SEQUENCE [LARGE SCALE GENOMIC DNA]</scope>
    <source>
        <strain evidence="2 3">PheN6</strain>
    </source>
</reference>
<proteinExistence type="predicted"/>
<evidence type="ECO:0000313" key="3">
    <source>
        <dbReference type="Proteomes" id="UP001150259"/>
    </source>
</evidence>
<feature type="transmembrane region" description="Helical" evidence="1">
    <location>
        <begin position="109"/>
        <end position="130"/>
    </location>
</feature>
<dbReference type="InterPro" id="IPR025671">
    <property type="entry name" value="HXXEE"/>
</dbReference>
<dbReference type="EMBL" id="JAPFQL010000043">
    <property type="protein sequence ID" value="MDC5697807.1"/>
    <property type="molecule type" value="Genomic_DNA"/>
</dbReference>
<feature type="transmembrane region" description="Helical" evidence="1">
    <location>
        <begin position="38"/>
        <end position="58"/>
    </location>
</feature>
<feature type="transmembrane region" description="Helical" evidence="1">
    <location>
        <begin position="137"/>
        <end position="158"/>
    </location>
</feature>
<feature type="transmembrane region" description="Helical" evidence="1">
    <location>
        <begin position="195"/>
        <end position="215"/>
    </location>
</feature>
<accession>A0ABT5GHY8</accession>
<gene>
    <name evidence="2" type="ORF">OO014_11100</name>
</gene>
<evidence type="ECO:0000256" key="1">
    <source>
        <dbReference type="SAM" id="Phobius"/>
    </source>
</evidence>
<feature type="transmembrane region" description="Helical" evidence="1">
    <location>
        <begin position="12"/>
        <end position="32"/>
    </location>
</feature>
<organism evidence="2 3">
    <name type="scientific">Intrasporangium calvum</name>
    <dbReference type="NCBI Taxonomy" id="53358"/>
    <lineage>
        <taxon>Bacteria</taxon>
        <taxon>Bacillati</taxon>
        <taxon>Actinomycetota</taxon>
        <taxon>Actinomycetes</taxon>
        <taxon>Micrococcales</taxon>
        <taxon>Intrasporangiaceae</taxon>
        <taxon>Intrasporangium</taxon>
    </lineage>
</organism>
<feature type="transmembrane region" description="Helical" evidence="1">
    <location>
        <begin position="164"/>
        <end position="183"/>
    </location>
</feature>
<sequence length="216" mass="23718">MKTHGSNRLLTGRDMALAAAIAAAMCVTFWLFSSGAELRVTFIPGALVSLGIIGHLYVRRTPLPLPQRVLPVYMIALAWQGVHFAEEHAAGFWRDFPVLYGGQAASTNLFTWFNMTAYAVFSLATVASLVGHVRPLVMPSMFFVVYGCLANAISHVTWSVMEGGYFPGLYTGLMYLVIGPVLLRRVWPNSTWRHLAAVVATFLVTMVPLEVILAAR</sequence>